<feature type="transmembrane region" description="Helical" evidence="2">
    <location>
        <begin position="168"/>
        <end position="193"/>
    </location>
</feature>
<feature type="transmembrane region" description="Helical" evidence="2">
    <location>
        <begin position="270"/>
        <end position="295"/>
    </location>
</feature>
<feature type="region of interest" description="Disordered" evidence="1">
    <location>
        <begin position="208"/>
        <end position="256"/>
    </location>
</feature>
<keyword evidence="2" id="KW-0812">Transmembrane</keyword>
<sequence length="505" mass="50525">MLNAYRSLLTIDHLPSLFACSVVSRLTVTTLPIAESLLIVEWTGSFAQVGIVTGVQAGAQALSAPLRGRAADRGSVPWVVTVSALSFAGSLAALAAMTAWLPASSWPLAVLVAVLAGLSTSPVPQVSRAVWPRLVGEEHLARLYTLDATGQDAAATLGPLLASLTAAALSPAVSVGTCAVLAVGGSLAFALAYHRSGLAARPLHQETGTARTAGTAGTAGTQPAHGAAGPAGGTDGEERTRGADSGGGGVAPEPPGAPAGRRMLLAERGFLPVLLVAMCVMASIYTINLSVVAYSTHTGQVGLSGVLICVWTVGSLVGGLTLGATSWELNHTGLLLALAAGMGALAAVLPPAREATPVAVIGLVLFAGGLVLGPNIAANNTQIAEVAPEHRRTEAFGWLQTATTGGSALSMMLAGALLDTAGPAAAVGAGTGLALLAVLVRCCTVTRPGSGRSAGTGPSGRPVAARPAEPDDRRSAGPRGFALSRSAARRTAARRQKRRRPGGAR</sequence>
<keyword evidence="2" id="KW-1133">Transmembrane helix</keyword>
<feature type="compositionally biased region" description="Basic residues" evidence="1">
    <location>
        <begin position="487"/>
        <end position="505"/>
    </location>
</feature>
<dbReference type="AlphaFoldDB" id="A0A6C1C0E0"/>
<dbReference type="EMBL" id="RCIY01000101">
    <property type="protein sequence ID" value="TGG76872.1"/>
    <property type="molecule type" value="Genomic_DNA"/>
</dbReference>
<feature type="transmembrane region" description="Helical" evidence="2">
    <location>
        <begin position="334"/>
        <end position="352"/>
    </location>
</feature>
<comment type="caution">
    <text evidence="3">The sequence shown here is derived from an EMBL/GenBank/DDBJ whole genome shotgun (WGS) entry which is preliminary data.</text>
</comment>
<proteinExistence type="predicted"/>
<dbReference type="PANTHER" id="PTHR23542">
    <property type="match status" value="1"/>
</dbReference>
<dbReference type="Gene3D" id="1.20.1250.20">
    <property type="entry name" value="MFS general substrate transporter like domains"/>
    <property type="match status" value="1"/>
</dbReference>
<feature type="transmembrane region" description="Helical" evidence="2">
    <location>
        <begin position="76"/>
        <end position="101"/>
    </location>
</feature>
<dbReference type="GO" id="GO:0022857">
    <property type="term" value="F:transmembrane transporter activity"/>
    <property type="evidence" value="ECO:0007669"/>
    <property type="project" value="InterPro"/>
</dbReference>
<dbReference type="InterPro" id="IPR011701">
    <property type="entry name" value="MFS"/>
</dbReference>
<evidence type="ECO:0000256" key="2">
    <source>
        <dbReference type="SAM" id="Phobius"/>
    </source>
</evidence>
<gene>
    <name evidence="3" type="ORF">D8771_28415</name>
</gene>
<dbReference type="GeneID" id="75185743"/>
<evidence type="ECO:0000313" key="3">
    <source>
        <dbReference type="EMBL" id="TGG76872.1"/>
    </source>
</evidence>
<name>A0A6C1C0E0_9ACTN</name>
<dbReference type="Pfam" id="PF07690">
    <property type="entry name" value="MFS_1"/>
    <property type="match status" value="1"/>
</dbReference>
<dbReference type="Proteomes" id="UP000298111">
    <property type="component" value="Unassembled WGS sequence"/>
</dbReference>
<evidence type="ECO:0000313" key="4">
    <source>
        <dbReference type="Proteomes" id="UP000298111"/>
    </source>
</evidence>
<dbReference type="RefSeq" id="WP_016466915.1">
    <property type="nucleotide sequence ID" value="NZ_BBQG01000010.1"/>
</dbReference>
<feature type="compositionally biased region" description="Low complexity" evidence="1">
    <location>
        <begin position="208"/>
        <end position="228"/>
    </location>
</feature>
<feature type="transmembrane region" description="Helical" evidence="2">
    <location>
        <begin position="358"/>
        <end position="377"/>
    </location>
</feature>
<organism evidence="3 4">
    <name type="scientific">Streptomyces albus</name>
    <dbReference type="NCBI Taxonomy" id="1888"/>
    <lineage>
        <taxon>Bacteria</taxon>
        <taxon>Bacillati</taxon>
        <taxon>Actinomycetota</taxon>
        <taxon>Actinomycetes</taxon>
        <taxon>Kitasatosporales</taxon>
        <taxon>Streptomycetaceae</taxon>
        <taxon>Streptomyces</taxon>
    </lineage>
</organism>
<keyword evidence="2" id="KW-0472">Membrane</keyword>
<feature type="region of interest" description="Disordered" evidence="1">
    <location>
        <begin position="448"/>
        <end position="505"/>
    </location>
</feature>
<accession>A0A6C1C0E0</accession>
<feature type="transmembrane region" description="Helical" evidence="2">
    <location>
        <begin position="301"/>
        <end position="322"/>
    </location>
</feature>
<dbReference type="InterPro" id="IPR036259">
    <property type="entry name" value="MFS_trans_sf"/>
</dbReference>
<feature type="transmembrane region" description="Helical" evidence="2">
    <location>
        <begin position="398"/>
        <end position="418"/>
    </location>
</feature>
<protein>
    <submittedName>
        <fullName evidence="3">MFS transporter</fullName>
    </submittedName>
</protein>
<reference evidence="3 4" key="1">
    <citation type="submission" date="2018-10" db="EMBL/GenBank/DDBJ databases">
        <title>Isolation of pseudouridimycin from Streptomyces albus DSM 40763.</title>
        <authorList>
            <person name="Rosenqvist P."/>
            <person name="Metsae-Ketelae M."/>
            <person name="Virta P."/>
        </authorList>
    </citation>
    <scope>NUCLEOTIDE SEQUENCE [LARGE SCALE GENOMIC DNA]</scope>
    <source>
        <strain evidence="3 4">DSM 40763</strain>
    </source>
</reference>
<dbReference type="PANTHER" id="PTHR23542:SF1">
    <property type="entry name" value="MAJOR FACILITATOR SUPERFAMILY (MFS) PROFILE DOMAIN-CONTAINING PROTEIN"/>
    <property type="match status" value="1"/>
</dbReference>
<evidence type="ECO:0000256" key="1">
    <source>
        <dbReference type="SAM" id="MobiDB-lite"/>
    </source>
</evidence>
<dbReference type="SUPFAM" id="SSF103473">
    <property type="entry name" value="MFS general substrate transporter"/>
    <property type="match status" value="1"/>
</dbReference>
<feature type="transmembrane region" description="Helical" evidence="2">
    <location>
        <begin position="424"/>
        <end position="443"/>
    </location>
</feature>